<keyword evidence="2" id="KW-1185">Reference proteome</keyword>
<protein>
    <recommendedName>
        <fullName evidence="3">DUF1934 domain-containing protein</fullName>
    </recommendedName>
</protein>
<evidence type="ECO:0000313" key="2">
    <source>
        <dbReference type="Proteomes" id="UP000028542"/>
    </source>
</evidence>
<comment type="caution">
    <text evidence="1">The sequence shown here is derived from an EMBL/GenBank/DDBJ whole genome shotgun (WGS) entry which is preliminary data.</text>
</comment>
<dbReference type="STRING" id="318464.IO99_17115"/>
<gene>
    <name evidence="1" type="ORF">IO99_17115</name>
</gene>
<dbReference type="Proteomes" id="UP000028542">
    <property type="component" value="Unassembled WGS sequence"/>
</dbReference>
<dbReference type="RefSeq" id="WP_035135370.1">
    <property type="nucleotide sequence ID" value="NZ_JPMD01000049.1"/>
</dbReference>
<proteinExistence type="predicted"/>
<organism evidence="1 2">
    <name type="scientific">Clostridium sulfidigenes</name>
    <dbReference type="NCBI Taxonomy" id="318464"/>
    <lineage>
        <taxon>Bacteria</taxon>
        <taxon>Bacillati</taxon>
        <taxon>Bacillota</taxon>
        <taxon>Clostridia</taxon>
        <taxon>Eubacteriales</taxon>
        <taxon>Clostridiaceae</taxon>
        <taxon>Clostridium</taxon>
    </lineage>
</organism>
<evidence type="ECO:0000313" key="1">
    <source>
        <dbReference type="EMBL" id="KEZ84992.1"/>
    </source>
</evidence>
<dbReference type="InterPro" id="IPR015231">
    <property type="entry name" value="DUF1934"/>
</dbReference>
<reference evidence="1 2" key="1">
    <citation type="submission" date="2014-07" db="EMBL/GenBank/DDBJ databases">
        <title>Draft genome of Clostridium sulfidigenes 113A isolated from sediments associated with methane hydrate from Krishna Godavari basin.</title>
        <authorList>
            <person name="Honkalas V.S."/>
            <person name="Dabir A.P."/>
            <person name="Arora P."/>
            <person name="Dhakephalkar P.K."/>
        </authorList>
    </citation>
    <scope>NUCLEOTIDE SEQUENCE [LARGE SCALE GENOMIC DNA]</scope>
    <source>
        <strain evidence="1 2">113A</strain>
    </source>
</reference>
<dbReference type="AlphaFoldDB" id="A0A084J7Q8"/>
<evidence type="ECO:0008006" key="3">
    <source>
        <dbReference type="Google" id="ProtNLM"/>
    </source>
</evidence>
<dbReference type="Pfam" id="PF09148">
    <property type="entry name" value="DUF1934"/>
    <property type="match status" value="1"/>
</dbReference>
<dbReference type="EMBL" id="JPMD01000049">
    <property type="protein sequence ID" value="KEZ84992.1"/>
    <property type="molecule type" value="Genomic_DNA"/>
</dbReference>
<dbReference type="InterPro" id="IPR012674">
    <property type="entry name" value="Calycin"/>
</dbReference>
<accession>A0A084J7Q8</accession>
<sequence>MDKDAIIRVSSIQNNDEDECIEIVSPGSFFKEDDEYVATYEETELSGLGDTLTTFRIGENYFNLIREGDVNTNMEFKNGSSSSILYNTPHGGLSIKIKTNDVHIDMNEAGGKVKVDYDVIIAKDQIINTKLVATINVK</sequence>
<dbReference type="SUPFAM" id="SSF50814">
    <property type="entry name" value="Lipocalins"/>
    <property type="match status" value="1"/>
</dbReference>
<name>A0A084J7Q8_9CLOT</name>
<dbReference type="Gene3D" id="2.40.128.20">
    <property type="match status" value="1"/>
</dbReference>
<dbReference type="eggNOG" id="COG4506">
    <property type="taxonomic scope" value="Bacteria"/>
</dbReference>